<dbReference type="Gene3D" id="3.20.20.370">
    <property type="entry name" value="Glycoside hydrolase/deacetylase"/>
    <property type="match status" value="2"/>
</dbReference>
<feature type="domain" description="NodB homology" evidence="4">
    <location>
        <begin position="44"/>
        <end position="82"/>
    </location>
</feature>
<proteinExistence type="predicted"/>
<dbReference type="STRING" id="551996.SAMN05192573_102223"/>
<dbReference type="PANTHER" id="PTHR34216">
    <property type="match status" value="1"/>
</dbReference>
<keyword evidence="6" id="KW-1185">Reference proteome</keyword>
<dbReference type="GO" id="GO:0005975">
    <property type="term" value="P:carbohydrate metabolic process"/>
    <property type="evidence" value="ECO:0007669"/>
    <property type="project" value="InterPro"/>
</dbReference>
<comment type="subcellular location">
    <subcellularLocation>
        <location evidence="1">Secreted</location>
    </subcellularLocation>
</comment>
<dbReference type="GO" id="GO:0016810">
    <property type="term" value="F:hydrolase activity, acting on carbon-nitrogen (but not peptide) bonds"/>
    <property type="evidence" value="ECO:0007669"/>
    <property type="project" value="InterPro"/>
</dbReference>
<dbReference type="GO" id="GO:0005576">
    <property type="term" value="C:extracellular region"/>
    <property type="evidence" value="ECO:0007669"/>
    <property type="project" value="UniProtKB-SubCell"/>
</dbReference>
<dbReference type="CDD" id="cd10918">
    <property type="entry name" value="CE4_NodB_like_5s_6s"/>
    <property type="match status" value="1"/>
</dbReference>
<dbReference type="RefSeq" id="WP_091163133.1">
    <property type="nucleotide sequence ID" value="NZ_FNCG01000002.1"/>
</dbReference>
<protein>
    <submittedName>
        <fullName evidence="5">Polysaccharide deacetylase</fullName>
    </submittedName>
</protein>
<sequence length="446" mass="50183">MLTTNHKPIKTLLLTAFIGLQSLQSNAQTKAGTTEITKWQYGKTGAVSLTYDDGSMNQFRKALPVMERLKMPATFFIITGSIPGSKYHGRFIGRPVKEIIKESAIVPTNDQNFFERCSATGYLGYMGTIASHTQAGSLYDSGKKEKAFKVLDDIYAKVRNGELKPGYEPNDEFKQSIGSTWDDFRKDAAKGYEFASHSITHPSMPGLDEPNLLWELEKSKADILAQLGPKHTFSAECPYGFENDRVMSYALKIYPALRNRMPEPWLKEIDRASKQTPGSTDKDYIQWQRGATTKTPLPMMKLWVDTTLNHTNTWLVLVFHGIDGMGYEALPSTLLDEYFQYIKSKNDKLWVATFGDVTRYMREREHGKAVASVNGNSIQVKVSHNLDGKLYYLPVTLKTYVSPNWTSTTVIQGKKSKKISTAKDDQGTYVLYQAQPNEAVVTLKKG</sequence>
<dbReference type="Pfam" id="PF01522">
    <property type="entry name" value="Polysacc_deac_1"/>
    <property type="match status" value="2"/>
</dbReference>
<evidence type="ECO:0000256" key="1">
    <source>
        <dbReference type="ARBA" id="ARBA00004613"/>
    </source>
</evidence>
<accession>A0A1G7RH08</accession>
<evidence type="ECO:0000313" key="5">
    <source>
        <dbReference type="EMBL" id="SDG09340.1"/>
    </source>
</evidence>
<keyword evidence="2 3" id="KW-0732">Signal</keyword>
<dbReference type="PANTHER" id="PTHR34216:SF3">
    <property type="entry name" value="POLY-BETA-1,6-N-ACETYL-D-GLUCOSAMINE N-DEACETYLASE"/>
    <property type="match status" value="1"/>
</dbReference>
<evidence type="ECO:0000256" key="2">
    <source>
        <dbReference type="ARBA" id="ARBA00022729"/>
    </source>
</evidence>
<feature type="domain" description="NodB homology" evidence="4">
    <location>
        <begin position="175"/>
        <end position="250"/>
    </location>
</feature>
<name>A0A1G7RH08_9SPHI</name>
<dbReference type="SUPFAM" id="SSF88713">
    <property type="entry name" value="Glycoside hydrolase/deacetylase"/>
    <property type="match status" value="1"/>
</dbReference>
<feature type="signal peptide" evidence="3">
    <location>
        <begin position="1"/>
        <end position="27"/>
    </location>
</feature>
<dbReference type="InterPro" id="IPR002509">
    <property type="entry name" value="NODB_dom"/>
</dbReference>
<dbReference type="InterPro" id="IPR011330">
    <property type="entry name" value="Glyco_hydro/deAcase_b/a-brl"/>
</dbReference>
<organism evidence="5 6">
    <name type="scientific">Mucilaginibacter gossypii</name>
    <dbReference type="NCBI Taxonomy" id="551996"/>
    <lineage>
        <taxon>Bacteria</taxon>
        <taxon>Pseudomonadati</taxon>
        <taxon>Bacteroidota</taxon>
        <taxon>Sphingobacteriia</taxon>
        <taxon>Sphingobacteriales</taxon>
        <taxon>Sphingobacteriaceae</taxon>
        <taxon>Mucilaginibacter</taxon>
    </lineage>
</organism>
<feature type="chain" id="PRO_5011495083" evidence="3">
    <location>
        <begin position="28"/>
        <end position="446"/>
    </location>
</feature>
<dbReference type="Proteomes" id="UP000199705">
    <property type="component" value="Unassembled WGS sequence"/>
</dbReference>
<evidence type="ECO:0000256" key="3">
    <source>
        <dbReference type="SAM" id="SignalP"/>
    </source>
</evidence>
<reference evidence="6" key="1">
    <citation type="submission" date="2016-10" db="EMBL/GenBank/DDBJ databases">
        <authorList>
            <person name="Varghese N."/>
            <person name="Submissions S."/>
        </authorList>
    </citation>
    <scope>NUCLEOTIDE SEQUENCE [LARGE SCALE GENOMIC DNA]</scope>
    <source>
        <strain evidence="6">Gh-67</strain>
    </source>
</reference>
<evidence type="ECO:0000313" key="6">
    <source>
        <dbReference type="Proteomes" id="UP000199705"/>
    </source>
</evidence>
<gene>
    <name evidence="5" type="ORF">SAMN05192573_102223</name>
</gene>
<dbReference type="AlphaFoldDB" id="A0A1G7RH08"/>
<dbReference type="InterPro" id="IPR051398">
    <property type="entry name" value="Polysacch_Deacetylase"/>
</dbReference>
<evidence type="ECO:0000259" key="4">
    <source>
        <dbReference type="Pfam" id="PF01522"/>
    </source>
</evidence>
<dbReference type="EMBL" id="FNCG01000002">
    <property type="protein sequence ID" value="SDG09340.1"/>
    <property type="molecule type" value="Genomic_DNA"/>
</dbReference>